<evidence type="ECO:0000313" key="2">
    <source>
        <dbReference type="Proteomes" id="UP000215256"/>
    </source>
</evidence>
<organism evidence="1 2">
    <name type="scientific">Ochrobactrum quorumnocens</name>
    <dbReference type="NCBI Taxonomy" id="271865"/>
    <lineage>
        <taxon>Bacteria</taxon>
        <taxon>Pseudomonadati</taxon>
        <taxon>Pseudomonadota</taxon>
        <taxon>Alphaproteobacteria</taxon>
        <taxon>Hyphomicrobiales</taxon>
        <taxon>Brucellaceae</taxon>
        <taxon>Brucella/Ochrobactrum group</taxon>
        <taxon>Ochrobactrum</taxon>
    </lineage>
</organism>
<keyword evidence="1" id="KW-0614">Plasmid</keyword>
<name>A0A248UPE4_9HYPH</name>
<dbReference type="AlphaFoldDB" id="A0A248UPE4"/>
<dbReference type="Proteomes" id="UP000215256">
    <property type="component" value="Plasmid unnamed1"/>
</dbReference>
<protein>
    <submittedName>
        <fullName evidence="1">Putative transposase</fullName>
    </submittedName>
</protein>
<reference evidence="1 2" key="1">
    <citation type="submission" date="2017-07" db="EMBL/GenBank/DDBJ databases">
        <title>Phylogenetic study on the rhizospheric bacterium Ochrobactrum sp. A44.</title>
        <authorList>
            <person name="Krzyzanowska D.M."/>
            <person name="Ossowicki A."/>
            <person name="Rajewska M."/>
            <person name="Maciag T."/>
            <person name="Kaczynski Z."/>
            <person name="Czerwicka M."/>
            <person name="Jafra S."/>
        </authorList>
    </citation>
    <scope>NUCLEOTIDE SEQUENCE [LARGE SCALE GENOMIC DNA]</scope>
    <source>
        <strain evidence="1 2">A44</strain>
        <plasmid evidence="1 2">unnamed1</plasmid>
    </source>
</reference>
<geneLocation type="plasmid" evidence="1 2">
    <name>unnamed1</name>
</geneLocation>
<gene>
    <name evidence="1" type="ORF">CES85_3055</name>
</gene>
<evidence type="ECO:0000313" key="1">
    <source>
        <dbReference type="EMBL" id="ASV88514.1"/>
    </source>
</evidence>
<dbReference type="KEGG" id="och:CES85_3055"/>
<sequence>MKRFKSSVRHLQRFASIHDPIYNLHHFPRDRFTSAIQRELRQAAATIWRVITCLKSA</sequence>
<proteinExistence type="predicted"/>
<dbReference type="EMBL" id="CP022605">
    <property type="protein sequence ID" value="ASV88514.1"/>
    <property type="molecule type" value="Genomic_DNA"/>
</dbReference>
<accession>A0A248UPE4</accession>